<feature type="binding site" evidence="3">
    <location>
        <position position="25"/>
    </location>
    <ligand>
        <name>a divalent metal cation</name>
        <dbReference type="ChEBI" id="CHEBI:60240"/>
    </ligand>
</feature>
<comment type="cofactor">
    <cofactor evidence="3">
        <name>Zn(2+)</name>
        <dbReference type="ChEBI" id="CHEBI:29105"/>
    </cofactor>
    <text evidence="3">Binds 1 divalent metal cation per subunit.</text>
</comment>
<evidence type="ECO:0000313" key="5">
    <source>
        <dbReference type="EMBL" id="KAA9164910.1"/>
    </source>
</evidence>
<gene>
    <name evidence="5" type="ORF">FPZ12_006530</name>
</gene>
<evidence type="ECO:0000256" key="3">
    <source>
        <dbReference type="PIRSR" id="PIRSR605511-2"/>
    </source>
</evidence>
<comment type="similarity">
    <text evidence="1">Belongs to the SMP-30/CGR1 family.</text>
</comment>
<feature type="domain" description="SMP-30/Gluconolactonase/LRE-like region" evidence="4">
    <location>
        <begin position="23"/>
        <end position="259"/>
    </location>
</feature>
<sequence>MGGLSVGEIVVKAEPVLDVVAELGESPLWDPATGLRWLDIPQRKLHTLNRTGEHRAVDLSTRVTAVERGPSGRLLAVTATGFGLLDPVSGEVHEFAHVVSAPVSMNDGAIDPQGRCWAGSAVRDGSARGALYRLDDSGATAQIEQVSMSNGIDWSPDGSVLYHVDSAEGTAKAWAYSPETGELGDARLLRRLPAEAGLPDGLTVDEQGGIWLAVWGAGQVWRLDPVSGETTAVVDVPTPCTTSCAFGGSELTTLYITTADHESPPGGGLLYAAEVPARGRLSPCFSGGA</sequence>
<name>A0A5N0VIC1_9PSEU</name>
<feature type="binding site" evidence="3">
    <location>
        <position position="150"/>
    </location>
    <ligand>
        <name>a divalent metal cation</name>
        <dbReference type="ChEBI" id="CHEBI:60240"/>
    </ligand>
</feature>
<dbReference type="RefSeq" id="WP_144746528.1">
    <property type="nucleotide sequence ID" value="NZ_VMNW02000006.1"/>
</dbReference>
<keyword evidence="6" id="KW-1185">Reference proteome</keyword>
<feature type="active site" description="Proton donor/acceptor" evidence="2">
    <location>
        <position position="200"/>
    </location>
</feature>
<reference evidence="5" key="1">
    <citation type="submission" date="2019-09" db="EMBL/GenBank/DDBJ databases">
        <authorList>
            <person name="Teo W.F.A."/>
            <person name="Duangmal K."/>
        </authorList>
    </citation>
    <scope>NUCLEOTIDE SEQUENCE [LARGE SCALE GENOMIC DNA]</scope>
    <source>
        <strain evidence="5">K81G1</strain>
    </source>
</reference>
<feature type="binding site" evidence="3">
    <location>
        <position position="200"/>
    </location>
    <ligand>
        <name>a divalent metal cation</name>
        <dbReference type="ChEBI" id="CHEBI:60240"/>
    </ligand>
</feature>
<dbReference type="SUPFAM" id="SSF63829">
    <property type="entry name" value="Calcium-dependent phosphotriesterase"/>
    <property type="match status" value="1"/>
</dbReference>
<accession>A0A5N0VIC1</accession>
<dbReference type="PRINTS" id="PR01790">
    <property type="entry name" value="SMP30FAMILY"/>
</dbReference>
<dbReference type="AlphaFoldDB" id="A0A5N0VIC1"/>
<proteinExistence type="inferred from homology"/>
<dbReference type="PANTHER" id="PTHR10907:SF47">
    <property type="entry name" value="REGUCALCIN"/>
    <property type="match status" value="1"/>
</dbReference>
<dbReference type="Gene3D" id="2.120.10.30">
    <property type="entry name" value="TolB, C-terminal domain"/>
    <property type="match status" value="1"/>
</dbReference>
<evidence type="ECO:0000256" key="1">
    <source>
        <dbReference type="ARBA" id="ARBA00008853"/>
    </source>
</evidence>
<organism evidence="5 6">
    <name type="scientific">Amycolatopsis acidicola</name>
    <dbReference type="NCBI Taxonomy" id="2596893"/>
    <lineage>
        <taxon>Bacteria</taxon>
        <taxon>Bacillati</taxon>
        <taxon>Actinomycetota</taxon>
        <taxon>Actinomycetes</taxon>
        <taxon>Pseudonocardiales</taxon>
        <taxon>Pseudonocardiaceae</taxon>
        <taxon>Amycolatopsis</taxon>
    </lineage>
</organism>
<evidence type="ECO:0000313" key="6">
    <source>
        <dbReference type="Proteomes" id="UP000319769"/>
    </source>
</evidence>
<keyword evidence="3" id="KW-0862">Zinc</keyword>
<dbReference type="InterPro" id="IPR005511">
    <property type="entry name" value="SMP-30"/>
</dbReference>
<comment type="caution">
    <text evidence="5">The sequence shown here is derived from an EMBL/GenBank/DDBJ whole genome shotgun (WGS) entry which is preliminary data.</text>
</comment>
<keyword evidence="3" id="KW-0479">Metal-binding</keyword>
<evidence type="ECO:0000259" key="4">
    <source>
        <dbReference type="Pfam" id="PF08450"/>
    </source>
</evidence>
<evidence type="ECO:0000256" key="2">
    <source>
        <dbReference type="PIRSR" id="PIRSR605511-1"/>
    </source>
</evidence>
<dbReference type="GO" id="GO:0005509">
    <property type="term" value="F:calcium ion binding"/>
    <property type="evidence" value="ECO:0007669"/>
    <property type="project" value="TreeGrafter"/>
</dbReference>
<dbReference type="EMBL" id="VMNW02000006">
    <property type="protein sequence ID" value="KAA9164910.1"/>
    <property type="molecule type" value="Genomic_DNA"/>
</dbReference>
<feature type="binding site" evidence="3">
    <location>
        <position position="124"/>
    </location>
    <ligand>
        <name>substrate</name>
    </ligand>
</feature>
<dbReference type="Pfam" id="PF08450">
    <property type="entry name" value="SGL"/>
    <property type="match status" value="1"/>
</dbReference>
<dbReference type="Proteomes" id="UP000319769">
    <property type="component" value="Unassembled WGS sequence"/>
</dbReference>
<dbReference type="InterPro" id="IPR013658">
    <property type="entry name" value="SGL"/>
</dbReference>
<feature type="binding site" evidence="3">
    <location>
        <position position="106"/>
    </location>
    <ligand>
        <name>substrate</name>
    </ligand>
</feature>
<dbReference type="InterPro" id="IPR011042">
    <property type="entry name" value="6-blade_b-propeller_TolB-like"/>
</dbReference>
<protein>
    <submittedName>
        <fullName evidence="5">SMP-30/gluconolactonase/LRE family protein</fullName>
    </submittedName>
</protein>
<dbReference type="GO" id="GO:0004341">
    <property type="term" value="F:gluconolactonase activity"/>
    <property type="evidence" value="ECO:0007669"/>
    <property type="project" value="TreeGrafter"/>
</dbReference>
<dbReference type="PANTHER" id="PTHR10907">
    <property type="entry name" value="REGUCALCIN"/>
    <property type="match status" value="1"/>
</dbReference>
<dbReference type="GO" id="GO:0019853">
    <property type="term" value="P:L-ascorbic acid biosynthetic process"/>
    <property type="evidence" value="ECO:0007669"/>
    <property type="project" value="TreeGrafter"/>
</dbReference>
<dbReference type="OrthoDB" id="2633250at2"/>